<dbReference type="AlphaFoldDB" id="A0A8S1QVT6"/>
<reference evidence="1" key="1">
    <citation type="submission" date="2021-01" db="EMBL/GenBank/DDBJ databases">
        <authorList>
            <consortium name="Genoscope - CEA"/>
            <person name="William W."/>
        </authorList>
    </citation>
    <scope>NUCLEOTIDE SEQUENCE</scope>
</reference>
<evidence type="ECO:0000313" key="2">
    <source>
        <dbReference type="Proteomes" id="UP000688137"/>
    </source>
</evidence>
<proteinExistence type="predicted"/>
<organism evidence="1 2">
    <name type="scientific">Paramecium primaurelia</name>
    <dbReference type="NCBI Taxonomy" id="5886"/>
    <lineage>
        <taxon>Eukaryota</taxon>
        <taxon>Sar</taxon>
        <taxon>Alveolata</taxon>
        <taxon>Ciliophora</taxon>
        <taxon>Intramacronucleata</taxon>
        <taxon>Oligohymenophorea</taxon>
        <taxon>Peniculida</taxon>
        <taxon>Parameciidae</taxon>
        <taxon>Paramecium</taxon>
    </lineage>
</organism>
<dbReference type="EMBL" id="CAJJDM010000273">
    <property type="protein sequence ID" value="CAD8118827.1"/>
    <property type="molecule type" value="Genomic_DNA"/>
</dbReference>
<keyword evidence="2" id="KW-1185">Reference proteome</keyword>
<sequence>MRKQMHQQKARYIQKNARTQTKKYEQQEISASNIAQGQPKIKEDANNKELDLTFLMPYFKSQFGESLILQKNFLIDILIDNLNKDKNKIDAKFLRPSIIQNSYKIERLIKTLPVQDQRKVHYSTSNT</sequence>
<dbReference type="Proteomes" id="UP000688137">
    <property type="component" value="Unassembled WGS sequence"/>
</dbReference>
<comment type="caution">
    <text evidence="1">The sequence shown here is derived from an EMBL/GenBank/DDBJ whole genome shotgun (WGS) entry which is preliminary data.</text>
</comment>
<name>A0A8S1QVT6_PARPR</name>
<gene>
    <name evidence="1" type="ORF">PPRIM_AZ9-3.1.T2640006</name>
</gene>
<evidence type="ECO:0000313" key="1">
    <source>
        <dbReference type="EMBL" id="CAD8118827.1"/>
    </source>
</evidence>
<accession>A0A8S1QVT6</accession>
<protein>
    <submittedName>
        <fullName evidence="1">Uncharacterized protein</fullName>
    </submittedName>
</protein>